<dbReference type="InterPro" id="IPR048254">
    <property type="entry name" value="CDP_ALCOHOL_P_TRANSF_CS"/>
</dbReference>
<dbReference type="KEGG" id="acru:HHL28_14725"/>
<feature type="transmembrane region" description="Helical" evidence="3">
    <location>
        <begin position="99"/>
        <end position="117"/>
    </location>
</feature>
<evidence type="ECO:0000313" key="5">
    <source>
        <dbReference type="Proteomes" id="UP000501891"/>
    </source>
</evidence>
<sequence length="192" mass="19976">MDFALPVPLPHLRREVTRSLAVAGVLLAAVGAGLSLGLGLPPTLPLASLAAFAFVAAYALSGLEAHRRPWGPANRVTLLRGGMASLLAGFLAVGPVAPAVAWGLCVTAVIALALDGVDGWLARRRDVASPYGARFDMELDTLLTLVLALLLWRWGRRGPGCCCWACCGTCSCWRAGYGPGWRRPCPSASGGG</sequence>
<dbReference type="Proteomes" id="UP000501891">
    <property type="component" value="Chromosome"/>
</dbReference>
<dbReference type="GO" id="GO:0008654">
    <property type="term" value="P:phospholipid biosynthetic process"/>
    <property type="evidence" value="ECO:0007669"/>
    <property type="project" value="InterPro"/>
</dbReference>
<keyword evidence="3" id="KW-1133">Transmembrane helix</keyword>
<evidence type="ECO:0000256" key="2">
    <source>
        <dbReference type="RuleBase" id="RU003750"/>
    </source>
</evidence>
<dbReference type="GO" id="GO:0016780">
    <property type="term" value="F:phosphotransferase activity, for other substituted phosphate groups"/>
    <property type="evidence" value="ECO:0007669"/>
    <property type="project" value="InterPro"/>
</dbReference>
<evidence type="ECO:0000256" key="1">
    <source>
        <dbReference type="ARBA" id="ARBA00022679"/>
    </source>
</evidence>
<feature type="transmembrane region" description="Helical" evidence="3">
    <location>
        <begin position="46"/>
        <end position="65"/>
    </location>
</feature>
<dbReference type="PROSITE" id="PS00379">
    <property type="entry name" value="CDP_ALCOHOL_P_TRANSF"/>
    <property type="match status" value="1"/>
</dbReference>
<dbReference type="Pfam" id="PF01066">
    <property type="entry name" value="CDP-OH_P_transf"/>
    <property type="match status" value="1"/>
</dbReference>
<gene>
    <name evidence="4" type="ORF">HHL28_14725</name>
</gene>
<protein>
    <submittedName>
        <fullName evidence="4">CDP-alcohol phosphatidyltransferase family protein</fullName>
    </submittedName>
</protein>
<keyword evidence="3" id="KW-0472">Membrane</keyword>
<feature type="transmembrane region" description="Helical" evidence="3">
    <location>
        <begin position="77"/>
        <end position="93"/>
    </location>
</feature>
<comment type="similarity">
    <text evidence="2">Belongs to the CDP-alcohol phosphatidyltransferase class-I family.</text>
</comment>
<evidence type="ECO:0000256" key="3">
    <source>
        <dbReference type="SAM" id="Phobius"/>
    </source>
</evidence>
<reference evidence="4" key="1">
    <citation type="submission" date="2020-04" db="EMBL/GenBank/DDBJ databases">
        <title>A desert anoxygenic phototrophic bacterium fixes CO2 using RubisCO under aerobic conditions.</title>
        <authorList>
            <person name="Tang K."/>
        </authorList>
    </citation>
    <scope>NUCLEOTIDE SEQUENCE [LARGE SCALE GENOMIC DNA]</scope>
    <source>
        <strain evidence="4">MIMtkB3</strain>
    </source>
</reference>
<dbReference type="AlphaFoldDB" id="A0A858R960"/>
<name>A0A858R960_9PROT</name>
<feature type="transmembrane region" description="Helical" evidence="3">
    <location>
        <begin position="20"/>
        <end position="40"/>
    </location>
</feature>
<dbReference type="Gene3D" id="1.20.120.1760">
    <property type="match status" value="1"/>
</dbReference>
<proteinExistence type="inferred from homology"/>
<dbReference type="InterPro" id="IPR000462">
    <property type="entry name" value="CDP-OH_P_trans"/>
</dbReference>
<keyword evidence="3" id="KW-0812">Transmembrane</keyword>
<keyword evidence="1 2" id="KW-0808">Transferase</keyword>
<evidence type="ECO:0000313" key="4">
    <source>
        <dbReference type="EMBL" id="QJE74169.1"/>
    </source>
</evidence>
<dbReference type="InterPro" id="IPR043130">
    <property type="entry name" value="CDP-OH_PTrfase_TM_dom"/>
</dbReference>
<keyword evidence="5" id="KW-1185">Reference proteome</keyword>
<accession>A0A858R960</accession>
<dbReference type="GO" id="GO:0016020">
    <property type="term" value="C:membrane"/>
    <property type="evidence" value="ECO:0007669"/>
    <property type="project" value="InterPro"/>
</dbReference>
<organism evidence="4 5">
    <name type="scientific">Aerophototrophica crusticola</name>
    <dbReference type="NCBI Taxonomy" id="1709002"/>
    <lineage>
        <taxon>Bacteria</taxon>
        <taxon>Pseudomonadati</taxon>
        <taxon>Pseudomonadota</taxon>
        <taxon>Alphaproteobacteria</taxon>
        <taxon>Rhodospirillales</taxon>
        <taxon>Rhodospirillaceae</taxon>
        <taxon>Aerophototrophica</taxon>
    </lineage>
</organism>
<dbReference type="EMBL" id="CP051775">
    <property type="protein sequence ID" value="QJE74169.1"/>
    <property type="molecule type" value="Genomic_DNA"/>
</dbReference>